<evidence type="ECO:0000259" key="1">
    <source>
        <dbReference type="Pfam" id="PF17123"/>
    </source>
</evidence>
<keyword evidence="3" id="KW-1185">Reference proteome</keyword>
<evidence type="ECO:0000313" key="2">
    <source>
        <dbReference type="EMBL" id="KAK7393292.1"/>
    </source>
</evidence>
<dbReference type="Pfam" id="PF17123">
    <property type="entry name" value="zf-RING_11"/>
    <property type="match status" value="1"/>
</dbReference>
<accession>A0AAN9XHY2</accession>
<sequence length="319" mass="35682">MEQRYHYRVSRWNGEDTTVVMHGDIFIFDIKVLYHAMDTGLCLQYCSASQSILSHHFFQEGKRFLNTLLLGAPFFIQSLEPILDDVVSTVRELFHVLGDDDASSPSLLESSQRVIPLIINLFVLGSGVEPNSAVKRSMHLFGTVSESAEKSMVLTEKDQCCCSICLEDLNICVECFTTPCCHVYHQKCILAWLQTVSRFLLADNALSFNDDLVLKDEGEWGLDGVVVFGDCEWVTTGFMLEALFIDVCYFSEVCVKPSWWPNVVGARVPRIVVEFRGPSFDSSGSLSVVEINDCDIGGPFDGPAQLKTLNSFYPDLLTP</sequence>
<dbReference type="EMBL" id="JAYMYS010000005">
    <property type="protein sequence ID" value="KAK7393292.1"/>
    <property type="molecule type" value="Genomic_DNA"/>
</dbReference>
<name>A0AAN9XHY2_PSOTE</name>
<dbReference type="CDD" id="cd16448">
    <property type="entry name" value="RING-H2"/>
    <property type="match status" value="1"/>
</dbReference>
<gene>
    <name evidence="2" type="ORF">VNO78_21844</name>
</gene>
<feature type="domain" description="RING-type" evidence="1">
    <location>
        <begin position="162"/>
        <end position="189"/>
    </location>
</feature>
<dbReference type="AlphaFoldDB" id="A0AAN9XHY2"/>
<dbReference type="InterPro" id="IPR001841">
    <property type="entry name" value="Znf_RING"/>
</dbReference>
<organism evidence="2 3">
    <name type="scientific">Psophocarpus tetragonolobus</name>
    <name type="common">Winged bean</name>
    <name type="synonym">Dolichos tetragonolobus</name>
    <dbReference type="NCBI Taxonomy" id="3891"/>
    <lineage>
        <taxon>Eukaryota</taxon>
        <taxon>Viridiplantae</taxon>
        <taxon>Streptophyta</taxon>
        <taxon>Embryophyta</taxon>
        <taxon>Tracheophyta</taxon>
        <taxon>Spermatophyta</taxon>
        <taxon>Magnoliopsida</taxon>
        <taxon>eudicotyledons</taxon>
        <taxon>Gunneridae</taxon>
        <taxon>Pentapetalae</taxon>
        <taxon>rosids</taxon>
        <taxon>fabids</taxon>
        <taxon>Fabales</taxon>
        <taxon>Fabaceae</taxon>
        <taxon>Papilionoideae</taxon>
        <taxon>50 kb inversion clade</taxon>
        <taxon>NPAAA clade</taxon>
        <taxon>indigoferoid/millettioid clade</taxon>
        <taxon>Phaseoleae</taxon>
        <taxon>Psophocarpus</taxon>
    </lineage>
</organism>
<dbReference type="SUPFAM" id="SSF57850">
    <property type="entry name" value="RING/U-box"/>
    <property type="match status" value="1"/>
</dbReference>
<proteinExistence type="predicted"/>
<reference evidence="2 3" key="1">
    <citation type="submission" date="2024-01" db="EMBL/GenBank/DDBJ databases">
        <title>The genomes of 5 underutilized Papilionoideae crops provide insights into root nodulation and disease resistanc.</title>
        <authorList>
            <person name="Jiang F."/>
        </authorList>
    </citation>
    <scope>NUCLEOTIDE SEQUENCE [LARGE SCALE GENOMIC DNA]</scope>
    <source>
        <strain evidence="2">DUOXIRENSHENG_FW03</strain>
        <tissue evidence="2">Leaves</tissue>
    </source>
</reference>
<protein>
    <recommendedName>
        <fullName evidence="1">RING-type domain-containing protein</fullName>
    </recommendedName>
</protein>
<dbReference type="InterPro" id="IPR013083">
    <property type="entry name" value="Znf_RING/FYVE/PHD"/>
</dbReference>
<dbReference type="Proteomes" id="UP001386955">
    <property type="component" value="Unassembled WGS sequence"/>
</dbReference>
<dbReference type="Gene3D" id="3.30.40.10">
    <property type="entry name" value="Zinc/RING finger domain, C3HC4 (zinc finger)"/>
    <property type="match status" value="1"/>
</dbReference>
<evidence type="ECO:0000313" key="3">
    <source>
        <dbReference type="Proteomes" id="UP001386955"/>
    </source>
</evidence>
<comment type="caution">
    <text evidence="2">The sequence shown here is derived from an EMBL/GenBank/DDBJ whole genome shotgun (WGS) entry which is preliminary data.</text>
</comment>